<sequence length="155" mass="17842">MEYQGEKQEADLERNLFRIVYVLKRALDDWGEEHIKTLNNPHLQATFIPFFMNIGSSGASNSDLAAMFRISKQGASRIVKGLEASGLVRAEKSDKDGRSFMLYLTDNGQRFYKEQLEIINELKKDYIKLTGSKNYDNTIDQLLKLIDYHNTADQK</sequence>
<dbReference type="SUPFAM" id="SSF46785">
    <property type="entry name" value="Winged helix' DNA-binding domain"/>
    <property type="match status" value="1"/>
</dbReference>
<dbReference type="AlphaFoldDB" id="A0A495IVP3"/>
<reference evidence="2 3" key="1">
    <citation type="submission" date="2018-10" db="EMBL/GenBank/DDBJ databases">
        <title>Genomic Encyclopedia of Archaeal and Bacterial Type Strains, Phase II (KMG-II): from individual species to whole genera.</title>
        <authorList>
            <person name="Goeker M."/>
        </authorList>
    </citation>
    <scope>NUCLEOTIDE SEQUENCE [LARGE SCALE GENOMIC DNA]</scope>
    <source>
        <strain evidence="2 3">DSM 18602</strain>
    </source>
</reference>
<dbReference type="InterPro" id="IPR000835">
    <property type="entry name" value="HTH_MarR-typ"/>
</dbReference>
<comment type="caution">
    <text evidence="2">The sequence shown here is derived from an EMBL/GenBank/DDBJ whole genome shotgun (WGS) entry which is preliminary data.</text>
</comment>
<dbReference type="OrthoDB" id="793057at2"/>
<name>A0A495IVP3_9SPHI</name>
<evidence type="ECO:0000313" key="2">
    <source>
        <dbReference type="EMBL" id="RKR80381.1"/>
    </source>
</evidence>
<protein>
    <submittedName>
        <fullName evidence="2">DNA-binding MarR family transcriptional regulator</fullName>
    </submittedName>
</protein>
<dbReference type="SMART" id="SM00347">
    <property type="entry name" value="HTH_MARR"/>
    <property type="match status" value="1"/>
</dbReference>
<dbReference type="GO" id="GO:0003700">
    <property type="term" value="F:DNA-binding transcription factor activity"/>
    <property type="evidence" value="ECO:0007669"/>
    <property type="project" value="InterPro"/>
</dbReference>
<feature type="domain" description="HTH marR-type" evidence="1">
    <location>
        <begin position="9"/>
        <end position="147"/>
    </location>
</feature>
<accession>A0A495IVP3</accession>
<keyword evidence="3" id="KW-1185">Reference proteome</keyword>
<evidence type="ECO:0000259" key="1">
    <source>
        <dbReference type="PROSITE" id="PS50995"/>
    </source>
</evidence>
<proteinExistence type="predicted"/>
<evidence type="ECO:0000313" key="3">
    <source>
        <dbReference type="Proteomes" id="UP000268007"/>
    </source>
</evidence>
<organism evidence="2 3">
    <name type="scientific">Mucilaginibacter gracilis</name>
    <dbReference type="NCBI Taxonomy" id="423350"/>
    <lineage>
        <taxon>Bacteria</taxon>
        <taxon>Pseudomonadati</taxon>
        <taxon>Bacteroidota</taxon>
        <taxon>Sphingobacteriia</taxon>
        <taxon>Sphingobacteriales</taxon>
        <taxon>Sphingobacteriaceae</taxon>
        <taxon>Mucilaginibacter</taxon>
    </lineage>
</organism>
<dbReference type="EMBL" id="RBKU01000001">
    <property type="protein sequence ID" value="RKR80381.1"/>
    <property type="molecule type" value="Genomic_DNA"/>
</dbReference>
<dbReference type="PANTHER" id="PTHR33164">
    <property type="entry name" value="TRANSCRIPTIONAL REGULATOR, MARR FAMILY"/>
    <property type="match status" value="1"/>
</dbReference>
<dbReference type="Pfam" id="PF12802">
    <property type="entry name" value="MarR_2"/>
    <property type="match status" value="1"/>
</dbReference>
<dbReference type="InterPro" id="IPR036388">
    <property type="entry name" value="WH-like_DNA-bd_sf"/>
</dbReference>
<dbReference type="InterPro" id="IPR036390">
    <property type="entry name" value="WH_DNA-bd_sf"/>
</dbReference>
<gene>
    <name evidence="2" type="ORF">BDD43_0483</name>
</gene>
<dbReference type="Proteomes" id="UP000268007">
    <property type="component" value="Unassembled WGS sequence"/>
</dbReference>
<dbReference type="GO" id="GO:0003677">
    <property type="term" value="F:DNA binding"/>
    <property type="evidence" value="ECO:0007669"/>
    <property type="project" value="UniProtKB-KW"/>
</dbReference>
<dbReference type="PROSITE" id="PS50995">
    <property type="entry name" value="HTH_MARR_2"/>
    <property type="match status" value="1"/>
</dbReference>
<dbReference type="PANTHER" id="PTHR33164:SF43">
    <property type="entry name" value="HTH-TYPE TRANSCRIPTIONAL REPRESSOR YETL"/>
    <property type="match status" value="1"/>
</dbReference>
<dbReference type="RefSeq" id="WP_121196145.1">
    <property type="nucleotide sequence ID" value="NZ_RBKU01000001.1"/>
</dbReference>
<dbReference type="Gene3D" id="1.10.10.10">
    <property type="entry name" value="Winged helix-like DNA-binding domain superfamily/Winged helix DNA-binding domain"/>
    <property type="match status" value="1"/>
</dbReference>
<dbReference type="GO" id="GO:0006950">
    <property type="term" value="P:response to stress"/>
    <property type="evidence" value="ECO:0007669"/>
    <property type="project" value="TreeGrafter"/>
</dbReference>
<dbReference type="InterPro" id="IPR039422">
    <property type="entry name" value="MarR/SlyA-like"/>
</dbReference>
<keyword evidence="2" id="KW-0238">DNA-binding</keyword>